<accession>A0ABY8AWQ9</accession>
<feature type="transmembrane region" description="Helical" evidence="1">
    <location>
        <begin position="35"/>
        <end position="52"/>
    </location>
</feature>
<feature type="transmembrane region" description="Helical" evidence="1">
    <location>
        <begin position="101"/>
        <end position="120"/>
    </location>
</feature>
<evidence type="ECO:0000256" key="1">
    <source>
        <dbReference type="SAM" id="Phobius"/>
    </source>
</evidence>
<organism evidence="2 3">
    <name type="scientific">Legionella cardiaca</name>
    <dbReference type="NCBI Taxonomy" id="1071983"/>
    <lineage>
        <taxon>Bacteria</taxon>
        <taxon>Pseudomonadati</taxon>
        <taxon>Pseudomonadota</taxon>
        <taxon>Gammaproteobacteria</taxon>
        <taxon>Legionellales</taxon>
        <taxon>Legionellaceae</taxon>
        <taxon>Legionella</taxon>
    </lineage>
</organism>
<sequence length="251" mass="28828">MYAFRRFGLHVVKFLNSFVLVFRFFGHLFHSIKDVLFGELSISWFNMVEILYYSGAKLVVPLIFILALLSLSEAQTVYFLLSPFNLRHKSLPIAQNILTHEVLPVFIGFILSIQAGLHLINTRIKRLGQSPEEVILEHVWPIIFGLNITSLLLFTYAIVAIAISFYITFHYLLSMTKSEFILHITSSLTVYDVIYSAFKTLILCSIVSLAAGYYYYEAAVRHISLRKAVSRILTRGTFWLITASMYITFMT</sequence>
<keyword evidence="3" id="KW-1185">Reference proteome</keyword>
<feature type="transmembrane region" description="Helical" evidence="1">
    <location>
        <begin position="7"/>
        <end position="29"/>
    </location>
</feature>
<keyword evidence="1" id="KW-1133">Transmembrane helix</keyword>
<feature type="transmembrane region" description="Helical" evidence="1">
    <location>
        <begin position="59"/>
        <end position="81"/>
    </location>
</feature>
<dbReference type="InterPro" id="IPR030802">
    <property type="entry name" value="Permease_MalE"/>
</dbReference>
<feature type="transmembrane region" description="Helical" evidence="1">
    <location>
        <begin position="228"/>
        <end position="249"/>
    </location>
</feature>
<keyword evidence="1" id="KW-0812">Transmembrane</keyword>
<name>A0ABY8AWQ9_9GAMM</name>
<protein>
    <submittedName>
        <fullName evidence="2">ABC transporter permease</fullName>
    </submittedName>
</protein>
<evidence type="ECO:0000313" key="3">
    <source>
        <dbReference type="Proteomes" id="UP001222087"/>
    </source>
</evidence>
<dbReference type="Pfam" id="PF02405">
    <property type="entry name" value="MlaE"/>
    <property type="match status" value="1"/>
</dbReference>
<dbReference type="RefSeq" id="WP_275089376.1">
    <property type="nucleotide sequence ID" value="NZ_CP119078.1"/>
</dbReference>
<feature type="transmembrane region" description="Helical" evidence="1">
    <location>
        <begin position="193"/>
        <end position="216"/>
    </location>
</feature>
<gene>
    <name evidence="2" type="ORF">PXX05_01975</name>
</gene>
<proteinExistence type="predicted"/>
<keyword evidence="1" id="KW-0472">Membrane</keyword>
<evidence type="ECO:0000313" key="2">
    <source>
        <dbReference type="EMBL" id="WED43567.1"/>
    </source>
</evidence>
<dbReference type="EMBL" id="CP119078">
    <property type="protein sequence ID" value="WED43567.1"/>
    <property type="molecule type" value="Genomic_DNA"/>
</dbReference>
<feature type="transmembrane region" description="Helical" evidence="1">
    <location>
        <begin position="151"/>
        <end position="173"/>
    </location>
</feature>
<dbReference type="Proteomes" id="UP001222087">
    <property type="component" value="Chromosome"/>
</dbReference>
<reference evidence="2 3" key="1">
    <citation type="submission" date="2023-02" db="EMBL/GenBank/DDBJ databases">
        <title>Genome Sequence of L. cardiaca H63T.</title>
        <authorList>
            <person name="Lopez A.E."/>
            <person name="Cianciotto N.P."/>
        </authorList>
    </citation>
    <scope>NUCLEOTIDE SEQUENCE [LARGE SCALE GENOMIC DNA]</scope>
    <source>
        <strain evidence="2 3">H63</strain>
    </source>
</reference>